<dbReference type="HOGENOM" id="CLU_154716_0_0_1"/>
<gene>
    <name evidence="2" type="ORF">SETTUDRAFT_27653</name>
</gene>
<evidence type="ECO:0000313" key="3">
    <source>
        <dbReference type="Proteomes" id="UP000016935"/>
    </source>
</evidence>
<evidence type="ECO:0000313" key="2">
    <source>
        <dbReference type="EMBL" id="EOA88198.1"/>
    </source>
</evidence>
<dbReference type="GeneID" id="19403156"/>
<keyword evidence="3" id="KW-1185">Reference proteome</keyword>
<reference evidence="2 3" key="1">
    <citation type="journal article" date="2012" name="PLoS Pathog.">
        <title>Diverse lifestyles and strategies of plant pathogenesis encoded in the genomes of eighteen Dothideomycetes fungi.</title>
        <authorList>
            <person name="Ohm R.A."/>
            <person name="Feau N."/>
            <person name="Henrissat B."/>
            <person name="Schoch C.L."/>
            <person name="Horwitz B.A."/>
            <person name="Barry K.W."/>
            <person name="Condon B.J."/>
            <person name="Copeland A.C."/>
            <person name="Dhillon B."/>
            <person name="Glaser F."/>
            <person name="Hesse C.N."/>
            <person name="Kosti I."/>
            <person name="LaButti K."/>
            <person name="Lindquist E.A."/>
            <person name="Lucas S."/>
            <person name="Salamov A.A."/>
            <person name="Bradshaw R.E."/>
            <person name="Ciuffetti L."/>
            <person name="Hamelin R.C."/>
            <person name="Kema G.H.J."/>
            <person name="Lawrence C."/>
            <person name="Scott J.A."/>
            <person name="Spatafora J.W."/>
            <person name="Turgeon B.G."/>
            <person name="de Wit P.J.G.M."/>
            <person name="Zhong S."/>
            <person name="Goodwin S.B."/>
            <person name="Grigoriev I.V."/>
        </authorList>
    </citation>
    <scope>NUCLEOTIDE SEQUENCE [LARGE SCALE GENOMIC DNA]</scope>
    <source>
        <strain evidence="3">28A</strain>
    </source>
</reference>
<dbReference type="Proteomes" id="UP000016935">
    <property type="component" value="Unassembled WGS sequence"/>
</dbReference>
<dbReference type="AlphaFoldDB" id="R0K592"/>
<dbReference type="OrthoDB" id="3689151at2759"/>
<feature type="region of interest" description="Disordered" evidence="1">
    <location>
        <begin position="1"/>
        <end position="71"/>
    </location>
</feature>
<dbReference type="RefSeq" id="XP_008024060.1">
    <property type="nucleotide sequence ID" value="XM_008025869.1"/>
</dbReference>
<protein>
    <submittedName>
        <fullName evidence="2">Uncharacterized protein</fullName>
    </submittedName>
</protein>
<feature type="compositionally biased region" description="Basic and acidic residues" evidence="1">
    <location>
        <begin position="1"/>
        <end position="10"/>
    </location>
</feature>
<proteinExistence type="predicted"/>
<reference evidence="2 3" key="2">
    <citation type="journal article" date="2013" name="PLoS Genet.">
        <title>Comparative genome structure, secondary metabolite, and effector coding capacity across Cochliobolus pathogens.</title>
        <authorList>
            <person name="Condon B.J."/>
            <person name="Leng Y."/>
            <person name="Wu D."/>
            <person name="Bushley K.E."/>
            <person name="Ohm R.A."/>
            <person name="Otillar R."/>
            <person name="Martin J."/>
            <person name="Schackwitz W."/>
            <person name="Grimwood J."/>
            <person name="MohdZainudin N."/>
            <person name="Xue C."/>
            <person name="Wang R."/>
            <person name="Manning V.A."/>
            <person name="Dhillon B."/>
            <person name="Tu Z.J."/>
            <person name="Steffenson B.J."/>
            <person name="Salamov A."/>
            <person name="Sun H."/>
            <person name="Lowry S."/>
            <person name="LaButti K."/>
            <person name="Han J."/>
            <person name="Copeland A."/>
            <person name="Lindquist E."/>
            <person name="Barry K."/>
            <person name="Schmutz J."/>
            <person name="Baker S.E."/>
            <person name="Ciuffetti L.M."/>
            <person name="Grigoriev I.V."/>
            <person name="Zhong S."/>
            <person name="Turgeon B.G."/>
        </authorList>
    </citation>
    <scope>NUCLEOTIDE SEQUENCE [LARGE SCALE GENOMIC DNA]</scope>
    <source>
        <strain evidence="3">28A</strain>
    </source>
</reference>
<dbReference type="EMBL" id="KB908548">
    <property type="protein sequence ID" value="EOA88198.1"/>
    <property type="molecule type" value="Genomic_DNA"/>
</dbReference>
<sequence length="127" mass="13665">MGPGESKKTLDSAPPAARSRTGRSDQEPPVYYNSEPSSQPPQYAKPANKAPAQSKTAARPHVQHTGSGVPAETVAAFMAPPDLEPEIREKKTLGERWKTFVRICTSSGSSAEWNVFGSSVSGRAKRR</sequence>
<evidence type="ECO:0000256" key="1">
    <source>
        <dbReference type="SAM" id="MobiDB-lite"/>
    </source>
</evidence>
<accession>R0K592</accession>
<organism evidence="2 3">
    <name type="scientific">Exserohilum turcicum (strain 28A)</name>
    <name type="common">Northern leaf blight fungus</name>
    <name type="synonym">Setosphaeria turcica</name>
    <dbReference type="NCBI Taxonomy" id="671987"/>
    <lineage>
        <taxon>Eukaryota</taxon>
        <taxon>Fungi</taxon>
        <taxon>Dikarya</taxon>
        <taxon>Ascomycota</taxon>
        <taxon>Pezizomycotina</taxon>
        <taxon>Dothideomycetes</taxon>
        <taxon>Pleosporomycetidae</taxon>
        <taxon>Pleosporales</taxon>
        <taxon>Pleosporineae</taxon>
        <taxon>Pleosporaceae</taxon>
        <taxon>Exserohilum</taxon>
    </lineage>
</organism>
<name>R0K592_EXST2</name>